<proteinExistence type="predicted"/>
<geneLocation type="plasmid" evidence="1">
    <name>I</name>
</geneLocation>
<name>A0A0C7KNG7_XANCE</name>
<evidence type="ECO:0000313" key="1">
    <source>
        <dbReference type="EMBL" id="CEO96466.1"/>
    </source>
</evidence>
<accession>A0A0C7KNG7</accession>
<dbReference type="AlphaFoldDB" id="A0A0C7KNG7"/>
<dbReference type="EMBL" id="LN811400">
    <property type="protein sequence ID" value="CEO96466.1"/>
    <property type="molecule type" value="Genomic_DNA"/>
</dbReference>
<organism evidence="1">
    <name type="scientific">Xanthomonas campestris pv. campestris</name>
    <dbReference type="NCBI Taxonomy" id="340"/>
    <lineage>
        <taxon>Bacteria</taxon>
        <taxon>Pseudomonadati</taxon>
        <taxon>Pseudomonadota</taxon>
        <taxon>Gammaproteobacteria</taxon>
        <taxon>Lysobacterales</taxon>
        <taxon>Lysobacteraceae</taxon>
        <taxon>Xanthomonas</taxon>
    </lineage>
</organism>
<dbReference type="RefSeq" id="WP_104622251.1">
    <property type="nucleotide sequence ID" value="NZ_CP066941.1"/>
</dbReference>
<gene>
    <name evidence="1" type="ORF">pXCCB1459_0037</name>
</gene>
<keyword evidence="1" id="KW-0614">Plasmid</keyword>
<protein>
    <submittedName>
        <fullName evidence="1">Uncharacterized protein</fullName>
    </submittedName>
</protein>
<reference evidence="1" key="1">
    <citation type="submission" date="2015-01" db="EMBL/GenBank/DDBJ databases">
        <authorList>
            <person name="Wibberg Daniel"/>
        </authorList>
    </citation>
    <scope>NUCLEOTIDE SEQUENCE</scope>
    <source>
        <strain evidence="1">B-1459</strain>
        <plasmid evidence="1">I</plasmid>
    </source>
</reference>
<sequence>MITHAEAPGRMPIQPMSSGYYWFQDPYGSPPEIVDVDVEEGFVHFIARDSPLYLPGSAPPQPTDRVAFGSYYGPLRLETALADGALLRFEFWQKS</sequence>